<dbReference type="EMBL" id="NCXK01000012">
    <property type="protein sequence ID" value="PAK77795.1"/>
    <property type="molecule type" value="Genomic_DNA"/>
</dbReference>
<name>A0A269XX09_9PROT</name>
<dbReference type="AlphaFoldDB" id="A0A269XX09"/>
<keyword evidence="1" id="KW-0812">Transmembrane</keyword>
<feature type="transmembrane region" description="Helical" evidence="1">
    <location>
        <begin position="63"/>
        <end position="84"/>
    </location>
</feature>
<reference evidence="2 3" key="1">
    <citation type="submission" date="2017-04" db="EMBL/GenBank/DDBJ databases">
        <title>Kefir bacterial isolates.</title>
        <authorList>
            <person name="Kim Y."/>
            <person name="Blasche S."/>
            <person name="Patil K.R."/>
        </authorList>
    </citation>
    <scope>NUCLEOTIDE SEQUENCE [LARGE SCALE GENOMIC DNA]</scope>
    <source>
        <strain evidence="2 3">KR</strain>
    </source>
</reference>
<comment type="caution">
    <text evidence="2">The sequence shown here is derived from an EMBL/GenBank/DDBJ whole genome shotgun (WGS) entry which is preliminary data.</text>
</comment>
<dbReference type="OrthoDB" id="5195601at2"/>
<evidence type="ECO:0000313" key="2">
    <source>
        <dbReference type="EMBL" id="PAK77795.1"/>
    </source>
</evidence>
<proteinExistence type="predicted"/>
<accession>A0A269XX09</accession>
<feature type="transmembrane region" description="Helical" evidence="1">
    <location>
        <begin position="22"/>
        <end position="42"/>
    </location>
</feature>
<feature type="transmembrane region" description="Helical" evidence="1">
    <location>
        <begin position="90"/>
        <end position="111"/>
    </location>
</feature>
<sequence length="122" mass="12904">MGSTLVAELHGDPQTIIITKRAILWGLLVLVPCLALTGFSGYQMAGGAPRGLALAKFRRMRVIGANGLCVLVPCAFFLALRASAQTFDGLFYGVQLLELLAGAANLALLGINFRDGVRMARA</sequence>
<organism evidence="2 3">
    <name type="scientific">Acetobacter fabarum</name>
    <dbReference type="NCBI Taxonomy" id="483199"/>
    <lineage>
        <taxon>Bacteria</taxon>
        <taxon>Pseudomonadati</taxon>
        <taxon>Pseudomonadota</taxon>
        <taxon>Alphaproteobacteria</taxon>
        <taxon>Acetobacterales</taxon>
        <taxon>Acetobacteraceae</taxon>
        <taxon>Acetobacter</taxon>
    </lineage>
</organism>
<keyword evidence="3" id="KW-1185">Reference proteome</keyword>
<keyword evidence="1" id="KW-0472">Membrane</keyword>
<gene>
    <name evidence="2" type="ORF">B8X00_09590</name>
</gene>
<protein>
    <submittedName>
        <fullName evidence="2">Uncharacterized protein</fullName>
    </submittedName>
</protein>
<evidence type="ECO:0000313" key="3">
    <source>
        <dbReference type="Proteomes" id="UP000216151"/>
    </source>
</evidence>
<evidence type="ECO:0000256" key="1">
    <source>
        <dbReference type="SAM" id="Phobius"/>
    </source>
</evidence>
<keyword evidence="1" id="KW-1133">Transmembrane helix</keyword>
<dbReference type="Proteomes" id="UP000216151">
    <property type="component" value="Unassembled WGS sequence"/>
</dbReference>